<organism evidence="1">
    <name type="scientific">marine sediment metagenome</name>
    <dbReference type="NCBI Taxonomy" id="412755"/>
    <lineage>
        <taxon>unclassified sequences</taxon>
        <taxon>metagenomes</taxon>
        <taxon>ecological metagenomes</taxon>
    </lineage>
</organism>
<dbReference type="EMBL" id="LAZR01014962">
    <property type="protein sequence ID" value="KKM15207.1"/>
    <property type="molecule type" value="Genomic_DNA"/>
</dbReference>
<dbReference type="AlphaFoldDB" id="A0A0F9HJ92"/>
<reference evidence="1" key="1">
    <citation type="journal article" date="2015" name="Nature">
        <title>Complex archaea that bridge the gap between prokaryotes and eukaryotes.</title>
        <authorList>
            <person name="Spang A."/>
            <person name="Saw J.H."/>
            <person name="Jorgensen S.L."/>
            <person name="Zaremba-Niedzwiedzka K."/>
            <person name="Martijn J."/>
            <person name="Lind A.E."/>
            <person name="van Eijk R."/>
            <person name="Schleper C."/>
            <person name="Guy L."/>
            <person name="Ettema T.J."/>
        </authorList>
    </citation>
    <scope>NUCLEOTIDE SEQUENCE</scope>
</reference>
<proteinExistence type="predicted"/>
<protein>
    <submittedName>
        <fullName evidence="1">Uncharacterized protein</fullName>
    </submittedName>
</protein>
<sequence>MAGLMTQAPLIPSNIYGPRGPSRFCGCGQNQKFRVSLARFLHRFFRLLSVSLCFIVLVVDNSTAEPKAHVEGVPFRPLTRREAQLFRQAVQDWRLASHRYDVTISLGPHIFTDNTLWVQGGLN</sequence>
<gene>
    <name evidence="1" type="ORF">LCGC14_1698470</name>
</gene>
<evidence type="ECO:0000313" key="1">
    <source>
        <dbReference type="EMBL" id="KKM15207.1"/>
    </source>
</evidence>
<accession>A0A0F9HJ92</accession>
<comment type="caution">
    <text evidence="1">The sequence shown here is derived from an EMBL/GenBank/DDBJ whole genome shotgun (WGS) entry which is preliminary data.</text>
</comment>
<name>A0A0F9HJ92_9ZZZZ</name>